<dbReference type="AlphaFoldDB" id="A0A8J5WXP3"/>
<dbReference type="Proteomes" id="UP000729402">
    <property type="component" value="Unassembled WGS sequence"/>
</dbReference>
<accession>A0A8J5WXP3</accession>
<sequence length="87" mass="8771">MAWRGAASRSVLAAVRSRAAASASRIRAAPLPSAPLRRVPAFSPAASARPLAAMMGSPAAMAARLTAHPSASERACCELTQGNGDDA</sequence>
<dbReference type="EMBL" id="JAAALK010000079">
    <property type="protein sequence ID" value="KAG8097611.1"/>
    <property type="molecule type" value="Genomic_DNA"/>
</dbReference>
<keyword evidence="2" id="KW-1185">Reference proteome</keyword>
<evidence type="ECO:0000313" key="2">
    <source>
        <dbReference type="Proteomes" id="UP000729402"/>
    </source>
</evidence>
<organism evidence="1 2">
    <name type="scientific">Zizania palustris</name>
    <name type="common">Northern wild rice</name>
    <dbReference type="NCBI Taxonomy" id="103762"/>
    <lineage>
        <taxon>Eukaryota</taxon>
        <taxon>Viridiplantae</taxon>
        <taxon>Streptophyta</taxon>
        <taxon>Embryophyta</taxon>
        <taxon>Tracheophyta</taxon>
        <taxon>Spermatophyta</taxon>
        <taxon>Magnoliopsida</taxon>
        <taxon>Liliopsida</taxon>
        <taxon>Poales</taxon>
        <taxon>Poaceae</taxon>
        <taxon>BOP clade</taxon>
        <taxon>Oryzoideae</taxon>
        <taxon>Oryzeae</taxon>
        <taxon>Zizaniinae</taxon>
        <taxon>Zizania</taxon>
    </lineage>
</organism>
<evidence type="ECO:0000313" key="1">
    <source>
        <dbReference type="EMBL" id="KAG8097611.1"/>
    </source>
</evidence>
<comment type="caution">
    <text evidence="1">The sequence shown here is derived from an EMBL/GenBank/DDBJ whole genome shotgun (WGS) entry which is preliminary data.</text>
</comment>
<reference evidence="1" key="1">
    <citation type="journal article" date="2021" name="bioRxiv">
        <title>Whole Genome Assembly and Annotation of Northern Wild Rice, Zizania palustris L., Supports a Whole Genome Duplication in the Zizania Genus.</title>
        <authorList>
            <person name="Haas M."/>
            <person name="Kono T."/>
            <person name="Macchietto M."/>
            <person name="Millas R."/>
            <person name="McGilp L."/>
            <person name="Shao M."/>
            <person name="Duquette J."/>
            <person name="Hirsch C.N."/>
            <person name="Kimball J."/>
        </authorList>
    </citation>
    <scope>NUCLEOTIDE SEQUENCE</scope>
    <source>
        <tissue evidence="1">Fresh leaf tissue</tissue>
    </source>
</reference>
<gene>
    <name evidence="1" type="ORF">GUJ93_ZPchr0013g33910</name>
</gene>
<name>A0A8J5WXP3_ZIZPA</name>
<protein>
    <submittedName>
        <fullName evidence="1">Uncharacterized protein</fullName>
    </submittedName>
</protein>
<reference evidence="1" key="2">
    <citation type="submission" date="2021-02" db="EMBL/GenBank/DDBJ databases">
        <authorList>
            <person name="Kimball J.A."/>
            <person name="Haas M.W."/>
            <person name="Macchietto M."/>
            <person name="Kono T."/>
            <person name="Duquette J."/>
            <person name="Shao M."/>
        </authorList>
    </citation>
    <scope>NUCLEOTIDE SEQUENCE</scope>
    <source>
        <tissue evidence="1">Fresh leaf tissue</tissue>
    </source>
</reference>
<proteinExistence type="predicted"/>